<name>I3Z631_BELBD</name>
<organism evidence="1 2">
    <name type="scientific">Belliella baltica (strain DSM 15883 / CIP 108006 / LMG 21964 / BA134)</name>
    <dbReference type="NCBI Taxonomy" id="866536"/>
    <lineage>
        <taxon>Bacteria</taxon>
        <taxon>Pseudomonadati</taxon>
        <taxon>Bacteroidota</taxon>
        <taxon>Cytophagia</taxon>
        <taxon>Cytophagales</taxon>
        <taxon>Cyclobacteriaceae</taxon>
        <taxon>Belliella</taxon>
    </lineage>
</organism>
<protein>
    <submittedName>
        <fullName evidence="1">Uncharacterized protein</fullName>
    </submittedName>
</protein>
<accession>I3Z631</accession>
<dbReference type="HOGENOM" id="CLU_291160_0_0_10"/>
<dbReference type="InterPro" id="IPR027417">
    <property type="entry name" value="P-loop_NTPase"/>
</dbReference>
<dbReference type="Proteomes" id="UP000006050">
    <property type="component" value="Chromosome"/>
</dbReference>
<dbReference type="KEGG" id="bbd:Belba_2132"/>
<sequence>MEHILDIEKQEEDLNAIFLNIKQSNTILFLGAGASVGEKRYLSKEIIEFYESHIGKELNEPNITKWLDILSADDSFRRTHFDNFVQDLLQKLTVSEAHKVMASIPWREIITTNYDLLIERAFDAIMDSSQKIYDLKPVKNQKQYNYRESNTEVRYIKLNGCISDKSLYPLAFSTDDFRKLSSFYKLVLNDLKNISHDIQFLSMGYSFTDDFGKELLDKFDSYNFRDKRWIFNVDPFPNENTLAYYKKNKICIVKCSFQDFFLKYKEWETKNADIVVKKKGLSLLSSKDSHISAPPQLLLSLDGIVKQLNTHTRERFIKEEEYYKGDEPNFGVITRGLDVTKTNFTQSFTDEILKVVNDKKGTFVPIFFISGDFGIGKSTFTLRLIYELEKQTDLDLVSFEIVDFNRARKEHLIELIKTMKAKNFIFFCDEIEVESYFKSLIEIQRDISIEQFQDCNIFFIAPIRVNILEKFRLNRTVPNSYELRISGEFTTEEIEDLLEKLKKTNLIDFRDASEKKRLVSKIMKEYNSDSFVALMASITSGRHENDLIDCYNQLSKEAQQAFLYTALLHKHKLLMPASWLKQNIKMDWDEFITRIVKAEGKGILIQEYVSAHGTQPDLYFKTKHPLIAERLVNRFIPNKDKQFQFYEQMLKQIENGQTNSYLANNLLKALGKNSDYNNTQIDKLYDAGYTKLSDDPYFLLNYAINLQNRRTKTTVKKAIGFILYAEGLLDYRNHRFIHRRAVLNFELAKLYFSEETQLIYTNIYIKEAQDLFVLKQLLDPFSAFSYVDYIKLIIWQLENIDYEIEDVMQKKILIEDLFDLANRTVTDNLDRIDSLQTLYANYLNHNNDNKDYKQYLDELYENVRLRPYACILLHNYHLSKEEFEKCDFYVSEMEFMQENFEVVKFLFKIYGRYLHEANTRVKLLRMARENINLEKEFPLRFYFFKFIAETYNFNYNDGKNYLRNIKHRYHNLHPEFHYEWKDPDGEIMLFDAIVVKKSAERFKAIKISNIQLTAKLIKGNYDKFSVGSKVKVKLHFYLYGLMAEIVQTTDNNSE</sequence>
<keyword evidence="2" id="KW-1185">Reference proteome</keyword>
<dbReference type="EMBL" id="CP003281">
    <property type="protein sequence ID" value="AFL84699.1"/>
    <property type="molecule type" value="Genomic_DNA"/>
</dbReference>
<proteinExistence type="predicted"/>
<evidence type="ECO:0000313" key="1">
    <source>
        <dbReference type="EMBL" id="AFL84699.1"/>
    </source>
</evidence>
<reference evidence="2" key="1">
    <citation type="submission" date="2012-06" db="EMBL/GenBank/DDBJ databases">
        <title>The complete genome of Belliella baltica DSM 15883.</title>
        <authorList>
            <person name="Lucas S."/>
            <person name="Copeland A."/>
            <person name="Lapidus A."/>
            <person name="Goodwin L."/>
            <person name="Pitluck S."/>
            <person name="Peters L."/>
            <person name="Mikhailova N."/>
            <person name="Davenport K."/>
            <person name="Kyrpides N."/>
            <person name="Mavromatis K."/>
            <person name="Pagani I."/>
            <person name="Ivanova N."/>
            <person name="Ovchinnikova G."/>
            <person name="Zeytun A."/>
            <person name="Detter J.C."/>
            <person name="Han C."/>
            <person name="Land M."/>
            <person name="Hauser L."/>
            <person name="Markowitz V."/>
            <person name="Cheng J.-F."/>
            <person name="Hugenholtz P."/>
            <person name="Woyke T."/>
            <person name="Wu D."/>
            <person name="Tindall B."/>
            <person name="Pomrenke H."/>
            <person name="Brambilla E."/>
            <person name="Klenk H.-P."/>
            <person name="Eisen J.A."/>
        </authorList>
    </citation>
    <scope>NUCLEOTIDE SEQUENCE [LARGE SCALE GENOMIC DNA]</scope>
    <source>
        <strain evidence="2">DSM 15883 / CIP 108006 / LMG 21964 / BA134</strain>
    </source>
</reference>
<dbReference type="STRING" id="866536.Belba_2132"/>
<evidence type="ECO:0000313" key="2">
    <source>
        <dbReference type="Proteomes" id="UP000006050"/>
    </source>
</evidence>
<gene>
    <name evidence="1" type="ordered locus">Belba_2132</name>
</gene>
<dbReference type="eggNOG" id="COG0846">
    <property type="taxonomic scope" value="Bacteria"/>
</dbReference>
<dbReference type="Pfam" id="PF13289">
    <property type="entry name" value="SIR2_2"/>
    <property type="match status" value="1"/>
</dbReference>
<dbReference type="OrthoDB" id="1688888at2"/>
<dbReference type="SUPFAM" id="SSF52540">
    <property type="entry name" value="P-loop containing nucleoside triphosphate hydrolases"/>
    <property type="match status" value="1"/>
</dbReference>
<dbReference type="RefSeq" id="WP_014772663.1">
    <property type="nucleotide sequence ID" value="NC_018010.1"/>
</dbReference>
<dbReference type="AlphaFoldDB" id="I3Z631"/>